<dbReference type="EMBL" id="OMOD01000141">
    <property type="protein sequence ID" value="SPF42848.1"/>
    <property type="molecule type" value="Genomic_DNA"/>
</dbReference>
<keyword evidence="1" id="KW-0472">Membrane</keyword>
<evidence type="ECO:0000256" key="1">
    <source>
        <dbReference type="SAM" id="Phobius"/>
    </source>
</evidence>
<dbReference type="AlphaFoldDB" id="A0A2U3KT69"/>
<accession>A0A2U3KT69</accession>
<keyword evidence="1" id="KW-0812">Transmembrane</keyword>
<dbReference type="OrthoDB" id="9935963at2"/>
<proteinExistence type="predicted"/>
<feature type="transmembrane region" description="Helical" evidence="1">
    <location>
        <begin position="39"/>
        <end position="58"/>
    </location>
</feature>
<reference evidence="3" key="1">
    <citation type="submission" date="2018-02" db="EMBL/GenBank/DDBJ databases">
        <authorList>
            <person name="Hausmann B."/>
        </authorList>
    </citation>
    <scope>NUCLEOTIDE SEQUENCE [LARGE SCALE GENOMIC DNA]</scope>
    <source>
        <strain evidence="3">Peat soil MAG SbA1</strain>
    </source>
</reference>
<protein>
    <submittedName>
        <fullName evidence="2">Uncharacterized protein</fullName>
    </submittedName>
</protein>
<sequence>MILITTRSTENHDTIHTRRAKLNQLLMAEFAVLTNRKRAVIALAHSLVFLGIAVHGFASPRPALVLHAPGAVSGMILVGIYLIVASILGWLVAISRCAAERLYFALCTSSASFGLLRTIFGDAALPVAQCGRVVLLTSAVVVGVWIFRFFSRLVPEDILSE</sequence>
<organism evidence="2 3">
    <name type="scientific">Candidatus Sulfotelmatobacter kueseliae</name>
    <dbReference type="NCBI Taxonomy" id="2042962"/>
    <lineage>
        <taxon>Bacteria</taxon>
        <taxon>Pseudomonadati</taxon>
        <taxon>Acidobacteriota</taxon>
        <taxon>Terriglobia</taxon>
        <taxon>Terriglobales</taxon>
        <taxon>Candidatus Korobacteraceae</taxon>
        <taxon>Candidatus Sulfotelmatobacter</taxon>
    </lineage>
</organism>
<feature type="transmembrane region" description="Helical" evidence="1">
    <location>
        <begin position="132"/>
        <end position="150"/>
    </location>
</feature>
<evidence type="ECO:0000313" key="3">
    <source>
        <dbReference type="Proteomes" id="UP000238701"/>
    </source>
</evidence>
<evidence type="ECO:0000313" key="2">
    <source>
        <dbReference type="EMBL" id="SPF42848.1"/>
    </source>
</evidence>
<feature type="transmembrane region" description="Helical" evidence="1">
    <location>
        <begin position="70"/>
        <end position="93"/>
    </location>
</feature>
<dbReference type="Proteomes" id="UP000238701">
    <property type="component" value="Unassembled WGS sequence"/>
</dbReference>
<keyword evidence="1" id="KW-1133">Transmembrane helix</keyword>
<name>A0A2U3KT69_9BACT</name>
<gene>
    <name evidence="2" type="ORF">SBA1_470067</name>
</gene>
<feature type="transmembrane region" description="Helical" evidence="1">
    <location>
        <begin position="102"/>
        <end position="120"/>
    </location>
</feature>